<dbReference type="EMBL" id="OKRB01000113">
    <property type="protein sequence ID" value="SPE26327.1"/>
    <property type="molecule type" value="Genomic_DNA"/>
</dbReference>
<sequence>MNHRLIPAFILLATSAIGRAQSPGPGNAPQEESRYETRYSVNVINDATFYGGLSAPLPRVLNQVLVEPAFAIRERDRWSFSSSLIGLSTAYSDTNTQLRVRETYANLSAGNFDVTAGRKMLLWGTGYAFTAAGVLDPPRIPTDPSDRLNVNEGRDLVKADWIHGTQAISAAWSTAALAPANTNLHDTAAFRYNVLVRGFDTSLIGGHDRGGDSFGALTFTRVVGQAVELHGEAAWREHPALLLGAKYTAANITFIGEFFTPPNIPYFRDPGVSPLAGRQHYVFLNAGKARLRERPGWKQWGVSGSVVANLSDHSYTGILDVSRWFGNHFSAYVHMEAPQGSATSEFGAAPYTAATSAGVRFQL</sequence>
<reference evidence="2" key="1">
    <citation type="submission" date="2018-02" db="EMBL/GenBank/DDBJ databases">
        <authorList>
            <person name="Hausmann B."/>
        </authorList>
    </citation>
    <scope>NUCLEOTIDE SEQUENCE [LARGE SCALE GENOMIC DNA]</scope>
    <source>
        <strain evidence="2">Peat soil MAG SbA5</strain>
    </source>
</reference>
<evidence type="ECO:0000313" key="2">
    <source>
        <dbReference type="Proteomes" id="UP000239735"/>
    </source>
</evidence>
<dbReference type="AlphaFoldDB" id="A0A2N9LSW9"/>
<evidence type="ECO:0000313" key="1">
    <source>
        <dbReference type="EMBL" id="SPE26327.1"/>
    </source>
</evidence>
<gene>
    <name evidence="1" type="ORF">SBA5_540085</name>
</gene>
<protein>
    <recommendedName>
        <fullName evidence="3">Alginate export domain-containing protein</fullName>
    </recommendedName>
</protein>
<proteinExistence type="predicted"/>
<dbReference type="Proteomes" id="UP000239735">
    <property type="component" value="Unassembled WGS sequence"/>
</dbReference>
<name>A0A2N9LSW9_9BACT</name>
<evidence type="ECO:0008006" key="3">
    <source>
        <dbReference type="Google" id="ProtNLM"/>
    </source>
</evidence>
<organism evidence="1 2">
    <name type="scientific">Candidatus Sulfuritelmatomonas gaucii</name>
    <dbReference type="NCBI Taxonomy" id="2043161"/>
    <lineage>
        <taxon>Bacteria</taxon>
        <taxon>Pseudomonadati</taxon>
        <taxon>Acidobacteriota</taxon>
        <taxon>Terriglobia</taxon>
        <taxon>Terriglobales</taxon>
        <taxon>Acidobacteriaceae</taxon>
        <taxon>Candidatus Sulfuritelmatomonas</taxon>
    </lineage>
</organism>
<accession>A0A2N9LSW9</accession>